<keyword evidence="13" id="KW-1185">Reference proteome</keyword>
<dbReference type="PANTHER" id="PTHR33162">
    <property type="entry name" value="SEC-INDEPENDENT PROTEIN TRANSLOCASE PROTEIN TATA, CHLOROPLASTIC"/>
    <property type="match status" value="1"/>
</dbReference>
<keyword evidence="7 10" id="KW-1133">Transmembrane helix</keyword>
<proteinExistence type="inferred from homology"/>
<sequence>MFDISLGELAVIGAVSLVVIGPEKLPKVARTVGMLIGRAQRFTANVKADLDREIAQGELAKLEAEMRAQGNDLRNSIAQPFVDAKAALVDSTADAKAALLEPTPEPQVAALERAPITPVAAAATALSPEEEERKHHAEANGLPYVPLAQGQALVPPPAPAALVTPPLADALPQAHIPEYAPPVDERQLDLFAAPSSAPAAGANSRDRR</sequence>
<evidence type="ECO:0000313" key="12">
    <source>
        <dbReference type="EMBL" id="KPC53982.1"/>
    </source>
</evidence>
<accession>A0A0N0GPR6</accession>
<evidence type="ECO:0000256" key="1">
    <source>
        <dbReference type="ARBA" id="ARBA00004167"/>
    </source>
</evidence>
<evidence type="ECO:0000256" key="7">
    <source>
        <dbReference type="ARBA" id="ARBA00022989"/>
    </source>
</evidence>
<dbReference type="Proteomes" id="UP000037939">
    <property type="component" value="Unassembled WGS sequence"/>
</dbReference>
<gene>
    <name evidence="10 12" type="primary">tatB</name>
    <name evidence="12" type="ORF">WG78_05015</name>
</gene>
<dbReference type="InterPro" id="IPR018448">
    <property type="entry name" value="TatB"/>
</dbReference>
<evidence type="ECO:0000256" key="6">
    <source>
        <dbReference type="ARBA" id="ARBA00022927"/>
    </source>
</evidence>
<comment type="similarity">
    <text evidence="10">Belongs to the TatB family.</text>
</comment>
<dbReference type="RefSeq" id="WP_053936699.1">
    <property type="nucleotide sequence ID" value="NZ_LAQT01000003.1"/>
</dbReference>
<dbReference type="Gene3D" id="1.20.5.3310">
    <property type="match status" value="1"/>
</dbReference>
<dbReference type="AlphaFoldDB" id="A0A0N0GPR6"/>
<dbReference type="PANTHER" id="PTHR33162:SF1">
    <property type="entry name" value="SEC-INDEPENDENT PROTEIN TRANSLOCASE PROTEIN TATA, CHLOROPLASTIC"/>
    <property type="match status" value="1"/>
</dbReference>
<dbReference type="PATRIC" id="fig|857265.3.peg.1027"/>
<evidence type="ECO:0000256" key="11">
    <source>
        <dbReference type="SAM" id="Coils"/>
    </source>
</evidence>
<dbReference type="NCBIfam" id="TIGR01410">
    <property type="entry name" value="tatB"/>
    <property type="match status" value="1"/>
</dbReference>
<evidence type="ECO:0000256" key="3">
    <source>
        <dbReference type="ARBA" id="ARBA00022475"/>
    </source>
</evidence>
<evidence type="ECO:0000256" key="10">
    <source>
        <dbReference type="HAMAP-Rule" id="MF_00237"/>
    </source>
</evidence>
<comment type="subunit">
    <text evidence="10">The Tat system comprises two distinct complexes: a TatABC complex, containing multiple copies of TatA, TatB and TatC subunits, and a separate TatA complex, containing only TatA subunits. Substrates initially bind to the TatABC complex, which probably triggers association of the separate TatA complex to form the active translocon.</text>
</comment>
<comment type="subcellular location">
    <subcellularLocation>
        <location evidence="10">Cell membrane</location>
        <topology evidence="10">Single-pass membrane protein</topology>
    </subcellularLocation>
    <subcellularLocation>
        <location evidence="1">Membrane</location>
        <topology evidence="1">Single-pass membrane protein</topology>
    </subcellularLocation>
</comment>
<dbReference type="STRING" id="857265.WG78_05015"/>
<feature type="coiled-coil region" evidence="11">
    <location>
        <begin position="45"/>
        <end position="79"/>
    </location>
</feature>
<evidence type="ECO:0000313" key="13">
    <source>
        <dbReference type="Proteomes" id="UP000037939"/>
    </source>
</evidence>
<dbReference type="EMBL" id="LAQT01000003">
    <property type="protein sequence ID" value="KPC53982.1"/>
    <property type="molecule type" value="Genomic_DNA"/>
</dbReference>
<dbReference type="GO" id="GO:0033281">
    <property type="term" value="C:TAT protein transport complex"/>
    <property type="evidence" value="ECO:0007669"/>
    <property type="project" value="UniProtKB-UniRule"/>
</dbReference>
<keyword evidence="2 10" id="KW-0813">Transport</keyword>
<keyword evidence="8 10" id="KW-0811">Translocation</keyword>
<evidence type="ECO:0000256" key="9">
    <source>
        <dbReference type="ARBA" id="ARBA00023136"/>
    </source>
</evidence>
<evidence type="ECO:0000256" key="8">
    <source>
        <dbReference type="ARBA" id="ARBA00023010"/>
    </source>
</evidence>
<dbReference type="Pfam" id="PF02416">
    <property type="entry name" value="TatA_B_E"/>
    <property type="match status" value="1"/>
</dbReference>
<name>A0A0N0GPR6_9NEIS</name>
<dbReference type="InterPro" id="IPR003369">
    <property type="entry name" value="TatA/B/E"/>
</dbReference>
<comment type="caution">
    <text evidence="12">The sequence shown here is derived from an EMBL/GenBank/DDBJ whole genome shotgun (WGS) entry which is preliminary data.</text>
</comment>
<keyword evidence="5 10" id="KW-0812">Transmembrane</keyword>
<dbReference type="OrthoDB" id="9816005at2"/>
<keyword evidence="4" id="KW-0997">Cell inner membrane</keyword>
<dbReference type="GO" id="GO:0008320">
    <property type="term" value="F:protein transmembrane transporter activity"/>
    <property type="evidence" value="ECO:0007669"/>
    <property type="project" value="UniProtKB-UniRule"/>
</dbReference>
<evidence type="ECO:0000256" key="5">
    <source>
        <dbReference type="ARBA" id="ARBA00022692"/>
    </source>
</evidence>
<keyword evidence="3 10" id="KW-1003">Cell membrane</keyword>
<comment type="function">
    <text evidence="10">Part of the twin-arginine translocation (Tat) system that transports large folded proteins containing a characteristic twin-arginine motif in their signal peptide across membranes. Together with TatC, TatB is part of a receptor directly interacting with Tat signal peptides. TatB may form an oligomeric binding site that transiently accommodates folded Tat precursor proteins before their translocation.</text>
</comment>
<dbReference type="PRINTS" id="PR01506">
    <property type="entry name" value="TATBPROTEIN"/>
</dbReference>
<evidence type="ECO:0000256" key="4">
    <source>
        <dbReference type="ARBA" id="ARBA00022519"/>
    </source>
</evidence>
<reference evidence="12 13" key="1">
    <citation type="submission" date="2015-07" db="EMBL/GenBank/DDBJ databases">
        <title>Draft genome sequence of the Amantichitinum ursilacus IGB-41, a new chitin-degrading bacterium.</title>
        <authorList>
            <person name="Kirstahler P."/>
            <person name="Guenther M."/>
            <person name="Grumaz C."/>
            <person name="Rupp S."/>
            <person name="Zibek S."/>
            <person name="Sohn K."/>
        </authorList>
    </citation>
    <scope>NUCLEOTIDE SEQUENCE [LARGE SCALE GENOMIC DNA]</scope>
    <source>
        <strain evidence="12 13">IGB-41</strain>
    </source>
</reference>
<keyword evidence="11" id="KW-0175">Coiled coil</keyword>
<keyword evidence="9 10" id="KW-0472">Membrane</keyword>
<evidence type="ECO:0000256" key="2">
    <source>
        <dbReference type="ARBA" id="ARBA00022448"/>
    </source>
</evidence>
<dbReference type="HAMAP" id="MF_00237">
    <property type="entry name" value="TatB"/>
    <property type="match status" value="1"/>
</dbReference>
<protein>
    <recommendedName>
        <fullName evidence="10">Sec-independent protein translocase protein TatB</fullName>
    </recommendedName>
</protein>
<organism evidence="12 13">
    <name type="scientific">Amantichitinum ursilacus</name>
    <dbReference type="NCBI Taxonomy" id="857265"/>
    <lineage>
        <taxon>Bacteria</taxon>
        <taxon>Pseudomonadati</taxon>
        <taxon>Pseudomonadota</taxon>
        <taxon>Betaproteobacteria</taxon>
        <taxon>Neisseriales</taxon>
        <taxon>Chitinibacteraceae</taxon>
        <taxon>Amantichitinum</taxon>
    </lineage>
</organism>
<dbReference type="GO" id="GO:0043953">
    <property type="term" value="P:protein transport by the Tat complex"/>
    <property type="evidence" value="ECO:0007669"/>
    <property type="project" value="UniProtKB-UniRule"/>
</dbReference>
<keyword evidence="6 10" id="KW-0653">Protein transport</keyword>